<keyword evidence="1" id="KW-0472">Membrane</keyword>
<organism evidence="2 3">
    <name type="scientific">Candidatus Staskawiczbacteria bacterium RIFCSPLOWO2_01_FULL_33_9</name>
    <dbReference type="NCBI Taxonomy" id="1802211"/>
    <lineage>
        <taxon>Bacteria</taxon>
        <taxon>Candidatus Staskawicziibacteriota</taxon>
    </lineage>
</organism>
<protein>
    <submittedName>
        <fullName evidence="2">Uncharacterized protein</fullName>
    </submittedName>
</protein>
<feature type="transmembrane region" description="Helical" evidence="1">
    <location>
        <begin position="6"/>
        <end position="23"/>
    </location>
</feature>
<keyword evidence="1" id="KW-1133">Transmembrane helix</keyword>
<accession>A0A1G2I634</accession>
<dbReference type="Proteomes" id="UP000176308">
    <property type="component" value="Unassembled WGS sequence"/>
</dbReference>
<proteinExistence type="predicted"/>
<dbReference type="AlphaFoldDB" id="A0A1G2I634"/>
<reference evidence="2 3" key="1">
    <citation type="journal article" date="2016" name="Nat. Commun.">
        <title>Thousands of microbial genomes shed light on interconnected biogeochemical processes in an aquifer system.</title>
        <authorList>
            <person name="Anantharaman K."/>
            <person name="Brown C.T."/>
            <person name="Hug L.A."/>
            <person name="Sharon I."/>
            <person name="Castelle C.J."/>
            <person name="Probst A.J."/>
            <person name="Thomas B.C."/>
            <person name="Singh A."/>
            <person name="Wilkins M.J."/>
            <person name="Karaoz U."/>
            <person name="Brodie E.L."/>
            <person name="Williams K.H."/>
            <person name="Hubbard S.S."/>
            <person name="Banfield J.F."/>
        </authorList>
    </citation>
    <scope>NUCLEOTIDE SEQUENCE [LARGE SCALE GENOMIC DNA]</scope>
</reference>
<dbReference type="EMBL" id="MHOX01000033">
    <property type="protein sequence ID" value="OGZ70185.1"/>
    <property type="molecule type" value="Genomic_DNA"/>
</dbReference>
<gene>
    <name evidence="2" type="ORF">A2904_02405</name>
</gene>
<name>A0A1G2I634_9BACT</name>
<evidence type="ECO:0000313" key="3">
    <source>
        <dbReference type="Proteomes" id="UP000176308"/>
    </source>
</evidence>
<sequence>MNERGFVKNIVIIIMLLIVVFLSQQPYFNEVGKKLYSQGEVQVKMYWEGIYPRVSGEVEQKGAIIQQEINKQKDNISQNIWQNIKNYFGNIFSKVSGTPVQ</sequence>
<evidence type="ECO:0000256" key="1">
    <source>
        <dbReference type="SAM" id="Phobius"/>
    </source>
</evidence>
<keyword evidence="1" id="KW-0812">Transmembrane</keyword>
<evidence type="ECO:0000313" key="2">
    <source>
        <dbReference type="EMBL" id="OGZ70185.1"/>
    </source>
</evidence>
<comment type="caution">
    <text evidence="2">The sequence shown here is derived from an EMBL/GenBank/DDBJ whole genome shotgun (WGS) entry which is preliminary data.</text>
</comment>